<evidence type="ECO:0000313" key="4">
    <source>
        <dbReference type="Proteomes" id="UP001061361"/>
    </source>
</evidence>
<evidence type="ECO:0000256" key="1">
    <source>
        <dbReference type="SAM" id="Phobius"/>
    </source>
</evidence>
<dbReference type="RefSeq" id="WP_264983733.1">
    <property type="nucleotide sequence ID" value="NZ_AP026708.1"/>
</dbReference>
<keyword evidence="1" id="KW-0472">Membrane</keyword>
<feature type="signal peptide" evidence="2">
    <location>
        <begin position="1"/>
        <end position="26"/>
    </location>
</feature>
<proteinExistence type="predicted"/>
<feature type="transmembrane region" description="Helical" evidence="1">
    <location>
        <begin position="200"/>
        <end position="217"/>
    </location>
</feature>
<protein>
    <submittedName>
        <fullName evidence="3">Uncharacterized protein</fullName>
    </submittedName>
</protein>
<gene>
    <name evidence="3" type="ORF">JCM14722_12130</name>
</gene>
<reference evidence="3" key="1">
    <citation type="submission" date="2022-08" db="EMBL/GenBank/DDBJ databases">
        <title>Genome Sequence of the sulphate-reducing bacterium, Pseudodesulfovibrio portus JCM14722.</title>
        <authorList>
            <person name="Kondo R."/>
            <person name="Kataoka T."/>
        </authorList>
    </citation>
    <scope>NUCLEOTIDE SEQUENCE</scope>
    <source>
        <strain evidence="3">JCM 14722</strain>
    </source>
</reference>
<keyword evidence="1" id="KW-1133">Transmembrane helix</keyword>
<evidence type="ECO:0000256" key="2">
    <source>
        <dbReference type="SAM" id="SignalP"/>
    </source>
</evidence>
<keyword evidence="2" id="KW-0732">Signal</keyword>
<dbReference type="EMBL" id="AP026708">
    <property type="protein sequence ID" value="BDQ33671.1"/>
    <property type="molecule type" value="Genomic_DNA"/>
</dbReference>
<organism evidence="3 4">
    <name type="scientific">Pseudodesulfovibrio portus</name>
    <dbReference type="NCBI Taxonomy" id="231439"/>
    <lineage>
        <taxon>Bacteria</taxon>
        <taxon>Pseudomonadati</taxon>
        <taxon>Thermodesulfobacteriota</taxon>
        <taxon>Desulfovibrionia</taxon>
        <taxon>Desulfovibrionales</taxon>
        <taxon>Desulfovibrionaceae</taxon>
    </lineage>
</organism>
<dbReference type="Proteomes" id="UP001061361">
    <property type="component" value="Chromosome"/>
</dbReference>
<feature type="chain" id="PRO_5045396312" evidence="2">
    <location>
        <begin position="27"/>
        <end position="223"/>
    </location>
</feature>
<sequence>MKSFKTIFMGAIIAGMLLVAANSAMAAYTGLYENENDSSLFVNLGTGYFDVNGIDHYDVTYVNPEQTLWYAEKNSGGYIYGASQGSRFAFIQSGTLLDPSLFDGLAAKIDGFVTAVETNSIINSTSPLITNEVKFAVLVGLAGSYFGDLSVPILTSDWFGFGEFAADGSSFDVTVGDLSLEGLQAMLCDDCTETYRATPIPGAVWLLGSGLVGLVGLRRRMRG</sequence>
<keyword evidence="4" id="KW-1185">Reference proteome</keyword>
<keyword evidence="1" id="KW-0812">Transmembrane</keyword>
<evidence type="ECO:0000313" key="3">
    <source>
        <dbReference type="EMBL" id="BDQ33671.1"/>
    </source>
</evidence>
<accession>A0ABM8AQI0</accession>
<name>A0ABM8AQI0_9BACT</name>